<reference evidence="2 3" key="1">
    <citation type="submission" date="2017-07" db="EMBL/GenBank/DDBJ databases">
        <title>Genome sequencing and assembly of Paenibacillus rigui.</title>
        <authorList>
            <person name="Mayilraj S."/>
        </authorList>
    </citation>
    <scope>NUCLEOTIDE SEQUENCE [LARGE SCALE GENOMIC DNA]</scope>
    <source>
        <strain evidence="2 3">JCM 16352</strain>
    </source>
</reference>
<evidence type="ECO:0000256" key="1">
    <source>
        <dbReference type="SAM" id="Phobius"/>
    </source>
</evidence>
<dbReference type="RefSeq" id="WP_094017204.1">
    <property type="nucleotide sequence ID" value="NZ_NMQW01000036.1"/>
</dbReference>
<dbReference type="AlphaFoldDB" id="A0A229UKH8"/>
<evidence type="ECO:0000313" key="3">
    <source>
        <dbReference type="Proteomes" id="UP000215509"/>
    </source>
</evidence>
<protein>
    <submittedName>
        <fullName evidence="2">Uncharacterized protein</fullName>
    </submittedName>
</protein>
<proteinExistence type="predicted"/>
<organism evidence="2 3">
    <name type="scientific">Paenibacillus rigui</name>
    <dbReference type="NCBI Taxonomy" id="554312"/>
    <lineage>
        <taxon>Bacteria</taxon>
        <taxon>Bacillati</taxon>
        <taxon>Bacillota</taxon>
        <taxon>Bacilli</taxon>
        <taxon>Bacillales</taxon>
        <taxon>Paenibacillaceae</taxon>
        <taxon>Paenibacillus</taxon>
    </lineage>
</organism>
<evidence type="ECO:0000313" key="2">
    <source>
        <dbReference type="EMBL" id="OXM83958.1"/>
    </source>
</evidence>
<name>A0A229UKH8_9BACL</name>
<keyword evidence="1" id="KW-0812">Transmembrane</keyword>
<gene>
    <name evidence="2" type="ORF">CF651_22865</name>
</gene>
<comment type="caution">
    <text evidence="2">The sequence shown here is derived from an EMBL/GenBank/DDBJ whole genome shotgun (WGS) entry which is preliminary data.</text>
</comment>
<keyword evidence="3" id="KW-1185">Reference proteome</keyword>
<sequence length="177" mass="19886">MLILEIIDWILDNPGDATIWTILALIARKIFLSEIERVIQMGRDEELIWTREQVEQLTGQKWNGPQPILKRARIQYIGKYYFYLLGASRWGYQLRRERKMNQQINWVTLIPCLIGAVKLILQPFGVDLTAITDQNVNEIANGAAALATVIGVLLSHKKKGAATNGSIAPYTGDGPAI</sequence>
<dbReference type="EMBL" id="NMQW01000036">
    <property type="protein sequence ID" value="OXM83958.1"/>
    <property type="molecule type" value="Genomic_DNA"/>
</dbReference>
<keyword evidence="1" id="KW-0472">Membrane</keyword>
<dbReference type="Proteomes" id="UP000215509">
    <property type="component" value="Unassembled WGS sequence"/>
</dbReference>
<feature type="transmembrane region" description="Helical" evidence="1">
    <location>
        <begin position="104"/>
        <end position="124"/>
    </location>
</feature>
<dbReference type="OrthoDB" id="10011316at2"/>
<feature type="transmembrane region" description="Helical" evidence="1">
    <location>
        <begin position="136"/>
        <end position="154"/>
    </location>
</feature>
<accession>A0A229UKH8</accession>
<keyword evidence="1" id="KW-1133">Transmembrane helix</keyword>